<dbReference type="AlphaFoldDB" id="A0A2A2FBP6"/>
<proteinExistence type="predicted"/>
<comment type="caution">
    <text evidence="1">The sequence shown here is derived from an EMBL/GenBank/DDBJ whole genome shotgun (WGS) entry which is preliminary data.</text>
</comment>
<dbReference type="Proteomes" id="UP000218896">
    <property type="component" value="Unassembled WGS sequence"/>
</dbReference>
<dbReference type="RefSeq" id="WP_095616072.1">
    <property type="nucleotide sequence ID" value="NZ_NSKD01000001.1"/>
</dbReference>
<reference evidence="1 2" key="1">
    <citation type="submission" date="2017-08" db="EMBL/GenBank/DDBJ databases">
        <title>Halovibrio sewagensis sp. nov., isolated from wastewater of high salinity.</title>
        <authorList>
            <person name="Dong X."/>
            <person name="Zhang G."/>
        </authorList>
    </citation>
    <scope>NUCLEOTIDE SEQUENCE [LARGE SCALE GENOMIC DNA]</scope>
    <source>
        <strain evidence="1 2">YL5-2</strain>
    </source>
</reference>
<dbReference type="SUPFAM" id="SSF55021">
    <property type="entry name" value="ACT-like"/>
    <property type="match status" value="1"/>
</dbReference>
<protein>
    <submittedName>
        <fullName evidence="1">Uncharacterized protein</fullName>
    </submittedName>
</protein>
<name>A0A2A2FBP6_9GAMM</name>
<evidence type="ECO:0000313" key="2">
    <source>
        <dbReference type="Proteomes" id="UP000218896"/>
    </source>
</evidence>
<dbReference type="InterPro" id="IPR045865">
    <property type="entry name" value="ACT-like_dom_sf"/>
</dbReference>
<dbReference type="Gene3D" id="3.30.2130.10">
    <property type="entry name" value="VC0802-like"/>
    <property type="match status" value="1"/>
</dbReference>
<evidence type="ECO:0000313" key="1">
    <source>
        <dbReference type="EMBL" id="PAU81973.1"/>
    </source>
</evidence>
<keyword evidence="2" id="KW-1185">Reference proteome</keyword>
<accession>A0A2A2FBP6</accession>
<sequence>MTDEVLVLDVRFAVHQLRSTDLIPAEVFRTPYYWIGRTAGFLSLICDESLSLPAADTSTGWLCLNIRTGDPVLPEVAQNLRNSGIGFVPLPSGAGAYGLIPEHQMAETRTQLEAAGYRVQDEAETGSA</sequence>
<organism evidence="1 2">
    <name type="scientific">Halovibrio salipaludis</name>
    <dbReference type="NCBI Taxonomy" id="2032626"/>
    <lineage>
        <taxon>Bacteria</taxon>
        <taxon>Pseudomonadati</taxon>
        <taxon>Pseudomonadota</taxon>
        <taxon>Gammaproteobacteria</taxon>
        <taxon>Oceanospirillales</taxon>
        <taxon>Halomonadaceae</taxon>
        <taxon>Halovibrio</taxon>
    </lineage>
</organism>
<gene>
    <name evidence="1" type="ORF">CK501_02145</name>
</gene>
<dbReference type="OrthoDB" id="5615858at2"/>
<dbReference type="EMBL" id="NSKD01000001">
    <property type="protein sequence ID" value="PAU81973.1"/>
    <property type="molecule type" value="Genomic_DNA"/>
</dbReference>